<dbReference type="EMBL" id="FR854089">
    <property type="protein sequence ID" value="CCA86297.1"/>
    <property type="molecule type" value="Genomic_DNA"/>
</dbReference>
<sequence>MRERGLLREGAEMQPDLRGFEYAMEPLRQQRQWHMEKLLADLGRLQHDISQAQADLERLRIEYEDHARSATDAAHQRFDIGTHRRGLNWLMALRTQILEKASRLDALQRQKLDIQQACVVAQQKVDVIEQHRDESIADYVQAQNGRLLAQADQDWMARQGRRAEGGSA</sequence>
<dbReference type="InterPro" id="IPR053716">
    <property type="entry name" value="Flag_assembly_chemotaxis_eff"/>
</dbReference>
<reference evidence="2" key="1">
    <citation type="journal article" date="2011" name="PLoS ONE">
        <title>Ralstonia syzygii, the Blood Disease Bacterium and some Asian R. solanacearum strains form a single genomic species despite divergent lifestyles.</title>
        <authorList>
            <person name="Remenant B."/>
            <person name="de Cambiaire J.C."/>
            <person name="Cellier G."/>
            <person name="Jacobs J.M."/>
            <person name="Mangenot S."/>
            <person name="Barbe V."/>
            <person name="Lajus A."/>
            <person name="Vallenet D."/>
            <person name="Medigue C."/>
            <person name="Fegan M."/>
            <person name="Allen C."/>
            <person name="Prior P."/>
        </authorList>
    </citation>
    <scope>NUCLEOTIDE SEQUENCE</scope>
    <source>
        <strain evidence="2">R24</strain>
    </source>
</reference>
<keyword evidence="1" id="KW-0175">Coiled coil</keyword>
<proteinExistence type="predicted"/>
<name>G3A738_9RALS</name>
<evidence type="ECO:0000313" key="2">
    <source>
        <dbReference type="EMBL" id="CCA86297.1"/>
    </source>
</evidence>
<gene>
    <name evidence="2" type="ORF">RALSY_40515</name>
</gene>
<dbReference type="Gene3D" id="1.10.287.1700">
    <property type="match status" value="1"/>
</dbReference>
<evidence type="ECO:0000256" key="1">
    <source>
        <dbReference type="SAM" id="Coils"/>
    </source>
</evidence>
<reference evidence="2" key="2">
    <citation type="submission" date="2011-04" db="EMBL/GenBank/DDBJ databases">
        <authorList>
            <person name="Genoscope - CEA"/>
        </authorList>
    </citation>
    <scope>NUCLEOTIDE SEQUENCE</scope>
    <source>
        <strain evidence="2">R24</strain>
    </source>
</reference>
<organism evidence="2">
    <name type="scientific">Ralstonia syzygii R24</name>
    <dbReference type="NCBI Taxonomy" id="907261"/>
    <lineage>
        <taxon>Bacteria</taxon>
        <taxon>Pseudomonadati</taxon>
        <taxon>Pseudomonadota</taxon>
        <taxon>Betaproteobacteria</taxon>
        <taxon>Burkholderiales</taxon>
        <taxon>Burkholderiaceae</taxon>
        <taxon>Ralstonia</taxon>
        <taxon>Ralstonia solanacearum species complex</taxon>
    </lineage>
</organism>
<accession>G3A738</accession>
<dbReference type="AlphaFoldDB" id="G3A738"/>
<feature type="coiled-coil region" evidence="1">
    <location>
        <begin position="35"/>
        <end position="124"/>
    </location>
</feature>
<protein>
    <submittedName>
        <fullName evidence="2">Uncharacterized protein</fullName>
    </submittedName>
</protein>